<evidence type="ECO:0000313" key="5">
    <source>
        <dbReference type="Proteomes" id="UP000324585"/>
    </source>
</evidence>
<organism evidence="4 5">
    <name type="scientific">Porphyridium purpureum</name>
    <name type="common">Red alga</name>
    <name type="synonym">Porphyridium cruentum</name>
    <dbReference type="NCBI Taxonomy" id="35688"/>
    <lineage>
        <taxon>Eukaryota</taxon>
        <taxon>Rhodophyta</taxon>
        <taxon>Bangiophyceae</taxon>
        <taxon>Porphyridiales</taxon>
        <taxon>Porphyridiaceae</taxon>
        <taxon>Porphyridium</taxon>
    </lineage>
</organism>
<reference evidence="5" key="1">
    <citation type="journal article" date="2019" name="Nat. Commun.">
        <title>Expansion of phycobilisome linker gene families in mesophilic red algae.</title>
        <authorList>
            <person name="Lee J."/>
            <person name="Kim D."/>
            <person name="Bhattacharya D."/>
            <person name="Yoon H.S."/>
        </authorList>
    </citation>
    <scope>NUCLEOTIDE SEQUENCE [LARGE SCALE GENOMIC DNA]</scope>
    <source>
        <strain evidence="5">CCMP 1328</strain>
    </source>
</reference>
<accession>A0A5J4YJ28</accession>
<proteinExistence type="predicted"/>
<comment type="caution">
    <text evidence="4">The sequence shown here is derived from an EMBL/GenBank/DDBJ whole genome shotgun (WGS) entry which is preliminary data.</text>
</comment>
<gene>
    <name evidence="4" type="ORF">FVE85_1297</name>
</gene>
<evidence type="ECO:0000256" key="1">
    <source>
        <dbReference type="ARBA" id="ARBA00004474"/>
    </source>
</evidence>
<name>A0A5J4YJ28_PORPP</name>
<dbReference type="GO" id="GO:0009536">
    <property type="term" value="C:plastid"/>
    <property type="evidence" value="ECO:0007669"/>
    <property type="project" value="UniProtKB-SubCell"/>
</dbReference>
<dbReference type="InterPro" id="IPR006843">
    <property type="entry name" value="PAP/fibrillin_dom"/>
</dbReference>
<protein>
    <submittedName>
        <fullName evidence="4">Putative plastid-lipid-associated protein 7, chloroplastic</fullName>
    </submittedName>
</protein>
<sequence>MAFATFGPWLPGCAVPAVRACAHWRAEPSWRSQARERGRVKLLCAESGDHDRAKTELLQLLQKPSLKDRGIFGLEDDDEEQIMHAIEQCELAGATLAEKLEPTSDSGFAILNGRWRLLFTTLQILGKRRVKLGLAPTGKPGVVKLGELYQTVDTEKAIARNEVDFDVMGMVEGKLTIDASYTRLSATRVGVETDAAELSPAKLQKLLGEHFDLLLEIFNPQGFLEITYLDDKFRIGRNSADEIFILEKTHPTALRLAPSRSGHIKAHDKYSNPAQLYFIVQLIRYSYLKTKGAFCQVSV</sequence>
<keyword evidence="2" id="KW-0934">Plastid</keyword>
<dbReference type="AlphaFoldDB" id="A0A5J4YJ28"/>
<evidence type="ECO:0000256" key="2">
    <source>
        <dbReference type="ARBA" id="ARBA00022640"/>
    </source>
</evidence>
<dbReference type="Pfam" id="PF04755">
    <property type="entry name" value="PAP_fibrillin"/>
    <property type="match status" value="1"/>
</dbReference>
<evidence type="ECO:0000259" key="3">
    <source>
        <dbReference type="Pfam" id="PF04755"/>
    </source>
</evidence>
<dbReference type="EMBL" id="VRMN01000018">
    <property type="protein sequence ID" value="KAA8490850.1"/>
    <property type="molecule type" value="Genomic_DNA"/>
</dbReference>
<evidence type="ECO:0000313" key="4">
    <source>
        <dbReference type="EMBL" id="KAA8490850.1"/>
    </source>
</evidence>
<dbReference type="OrthoDB" id="201321at2759"/>
<comment type="subcellular location">
    <subcellularLocation>
        <location evidence="1">Plastid</location>
    </subcellularLocation>
</comment>
<dbReference type="InterPro" id="IPR039633">
    <property type="entry name" value="PAP"/>
</dbReference>
<keyword evidence="5" id="KW-1185">Reference proteome</keyword>
<dbReference type="Proteomes" id="UP000324585">
    <property type="component" value="Unassembled WGS sequence"/>
</dbReference>
<dbReference type="PANTHER" id="PTHR31906">
    <property type="entry name" value="PLASTID-LIPID-ASSOCIATED PROTEIN 4, CHLOROPLASTIC-RELATED"/>
    <property type="match status" value="1"/>
</dbReference>
<feature type="domain" description="Plastid lipid-associated protein/fibrillin conserved" evidence="3">
    <location>
        <begin position="59"/>
        <end position="246"/>
    </location>
</feature>